<evidence type="ECO:0000313" key="2">
    <source>
        <dbReference type="Proteomes" id="UP000095287"/>
    </source>
</evidence>
<accession>A0A1I7YNT4</accession>
<protein>
    <submittedName>
        <fullName evidence="3">Uncharacterized protein</fullName>
    </submittedName>
</protein>
<evidence type="ECO:0000256" key="1">
    <source>
        <dbReference type="SAM" id="MobiDB-lite"/>
    </source>
</evidence>
<name>A0A1I7YNT4_9BILA</name>
<feature type="compositionally biased region" description="Basic and acidic residues" evidence="1">
    <location>
        <begin position="54"/>
        <end position="71"/>
    </location>
</feature>
<reference evidence="3" key="1">
    <citation type="submission" date="2016-11" db="UniProtKB">
        <authorList>
            <consortium name="WormBaseParasite"/>
        </authorList>
    </citation>
    <scope>IDENTIFICATION</scope>
</reference>
<sequence length="107" mass="11452">MRPGPAVLQSWIVTSYRSIAKGGGFHTFPSWRDRCFLGGTAGQGVRTRAPPSDGAKESRDIPVDSKSRTQEGLDPLDSGWAVKGSTACAMHASKQWNTLIADFFGPG</sequence>
<keyword evidence="2" id="KW-1185">Reference proteome</keyword>
<evidence type="ECO:0000313" key="3">
    <source>
        <dbReference type="WBParaSite" id="L893_g18289.t1"/>
    </source>
</evidence>
<proteinExistence type="predicted"/>
<feature type="region of interest" description="Disordered" evidence="1">
    <location>
        <begin position="39"/>
        <end position="78"/>
    </location>
</feature>
<dbReference type="AlphaFoldDB" id="A0A1I7YNT4"/>
<organism evidence="2 3">
    <name type="scientific">Steinernema glaseri</name>
    <dbReference type="NCBI Taxonomy" id="37863"/>
    <lineage>
        <taxon>Eukaryota</taxon>
        <taxon>Metazoa</taxon>
        <taxon>Ecdysozoa</taxon>
        <taxon>Nematoda</taxon>
        <taxon>Chromadorea</taxon>
        <taxon>Rhabditida</taxon>
        <taxon>Tylenchina</taxon>
        <taxon>Panagrolaimomorpha</taxon>
        <taxon>Strongyloidoidea</taxon>
        <taxon>Steinernematidae</taxon>
        <taxon>Steinernema</taxon>
    </lineage>
</organism>
<dbReference type="Proteomes" id="UP000095287">
    <property type="component" value="Unplaced"/>
</dbReference>
<dbReference type="WBParaSite" id="L893_g18289.t1">
    <property type="protein sequence ID" value="L893_g18289.t1"/>
    <property type="gene ID" value="L893_g18289"/>
</dbReference>